<keyword evidence="1" id="KW-1133">Transmembrane helix</keyword>
<dbReference type="RefSeq" id="WP_094030731.1">
    <property type="nucleotide sequence ID" value="NZ_FOVC01000001.1"/>
</dbReference>
<dbReference type="NCBIfam" id="NF033411">
    <property type="entry name" value="small_mem_YnhF"/>
    <property type="match status" value="1"/>
</dbReference>
<evidence type="ECO:0000313" key="3">
    <source>
        <dbReference type="Proteomes" id="UP000242222"/>
    </source>
</evidence>
<accession>A0A1I4V1T3</accession>
<keyword evidence="3" id="KW-1185">Reference proteome</keyword>
<dbReference type="Proteomes" id="UP000242222">
    <property type="component" value="Unassembled WGS sequence"/>
</dbReference>
<gene>
    <name evidence="2" type="ORF">SAMN05216516_101494</name>
</gene>
<feature type="transmembrane region" description="Helical" evidence="1">
    <location>
        <begin position="7"/>
        <end position="28"/>
    </location>
</feature>
<keyword evidence="1" id="KW-0812">Transmembrane</keyword>
<evidence type="ECO:0000313" key="2">
    <source>
        <dbReference type="EMBL" id="SFM95158.1"/>
    </source>
</evidence>
<organism evidence="2 3">
    <name type="scientific">Izhakiella capsodis</name>
    <dbReference type="NCBI Taxonomy" id="1367852"/>
    <lineage>
        <taxon>Bacteria</taxon>
        <taxon>Pseudomonadati</taxon>
        <taxon>Pseudomonadota</taxon>
        <taxon>Gammaproteobacteria</taxon>
        <taxon>Enterobacterales</taxon>
        <taxon>Erwiniaceae</taxon>
        <taxon>Izhakiella</taxon>
    </lineage>
</organism>
<dbReference type="STRING" id="1367852.SAMN05216516_101494"/>
<protein>
    <recommendedName>
        <fullName evidence="4">YnhF family membrane protein</fullName>
    </recommendedName>
</protein>
<keyword evidence="1" id="KW-0472">Membrane</keyword>
<reference evidence="3" key="1">
    <citation type="submission" date="2016-10" db="EMBL/GenBank/DDBJ databases">
        <authorList>
            <person name="Varghese N."/>
            <person name="Submissions S."/>
        </authorList>
    </citation>
    <scope>NUCLEOTIDE SEQUENCE [LARGE SCALE GENOMIC DNA]</scope>
    <source>
        <strain evidence="3">N6PO6</strain>
    </source>
</reference>
<name>A0A1I4V1T3_9GAMM</name>
<sequence length="29" mass="3086">MSTDLKMALLTTVCALTMIVTFGLTAAMH</sequence>
<evidence type="ECO:0000256" key="1">
    <source>
        <dbReference type="SAM" id="Phobius"/>
    </source>
</evidence>
<dbReference type="EMBL" id="FOVC01000001">
    <property type="protein sequence ID" value="SFM95158.1"/>
    <property type="molecule type" value="Genomic_DNA"/>
</dbReference>
<dbReference type="InterPro" id="IPR047743">
    <property type="entry name" value="YnhF-like"/>
</dbReference>
<dbReference type="AlphaFoldDB" id="A0A1I4V1T3"/>
<proteinExistence type="predicted"/>
<evidence type="ECO:0008006" key="4">
    <source>
        <dbReference type="Google" id="ProtNLM"/>
    </source>
</evidence>